<dbReference type="AlphaFoldDB" id="A0A176RY34"/>
<organism evidence="1 2">
    <name type="scientific">Candidatus Thiomargarita nelsonii</name>
    <dbReference type="NCBI Taxonomy" id="1003181"/>
    <lineage>
        <taxon>Bacteria</taxon>
        <taxon>Pseudomonadati</taxon>
        <taxon>Pseudomonadota</taxon>
        <taxon>Gammaproteobacteria</taxon>
        <taxon>Thiotrichales</taxon>
        <taxon>Thiotrichaceae</taxon>
        <taxon>Thiomargarita</taxon>
    </lineage>
</organism>
<evidence type="ECO:0000313" key="1">
    <source>
        <dbReference type="EMBL" id="OAD20693.1"/>
    </source>
</evidence>
<dbReference type="Proteomes" id="UP000076962">
    <property type="component" value="Unassembled WGS sequence"/>
</dbReference>
<evidence type="ECO:0000313" key="2">
    <source>
        <dbReference type="Proteomes" id="UP000076962"/>
    </source>
</evidence>
<name>A0A176RY34_9GAMM</name>
<accession>A0A176RY34</accession>
<comment type="caution">
    <text evidence="1">The sequence shown here is derived from an EMBL/GenBank/DDBJ whole genome shotgun (WGS) entry which is preliminary data.</text>
</comment>
<proteinExistence type="predicted"/>
<protein>
    <submittedName>
        <fullName evidence="1">Uncharacterized protein</fullName>
    </submittedName>
</protein>
<dbReference type="EMBL" id="LUTY01002178">
    <property type="protein sequence ID" value="OAD20693.1"/>
    <property type="molecule type" value="Genomic_DNA"/>
</dbReference>
<gene>
    <name evidence="1" type="ORF">THIOM_003584</name>
</gene>
<sequence>MWVLMLRMRNLGAFLRQAWSFVICPCWKVIGELRSRLMLIYSGIKWLALRGLIRDV</sequence>
<keyword evidence="2" id="KW-1185">Reference proteome</keyword>
<reference evidence="1 2" key="1">
    <citation type="submission" date="2016-05" db="EMBL/GenBank/DDBJ databases">
        <title>Single-cell genome of chain-forming Candidatus Thiomargarita nelsonii and comparison to other large sulfur-oxidizing bacteria.</title>
        <authorList>
            <person name="Winkel M."/>
            <person name="Salman V."/>
            <person name="Woyke T."/>
            <person name="Schulz-Vogt H."/>
            <person name="Richter M."/>
            <person name="Flood B."/>
            <person name="Bailey J."/>
            <person name="Amann R."/>
            <person name="Mussmann M."/>
        </authorList>
    </citation>
    <scope>NUCLEOTIDE SEQUENCE [LARGE SCALE GENOMIC DNA]</scope>
    <source>
        <strain evidence="1 2">THI036</strain>
    </source>
</reference>